<evidence type="ECO:0000313" key="1">
    <source>
        <dbReference type="EMBL" id="PLW58143.1"/>
    </source>
</evidence>
<protein>
    <submittedName>
        <fullName evidence="1">Uncharacterized protein</fullName>
    </submittedName>
</protein>
<accession>A0A2N5W7D3</accession>
<reference evidence="1 2" key="1">
    <citation type="submission" date="2017-11" db="EMBL/GenBank/DDBJ databases">
        <title>De novo assembly and phasing of dikaryotic genomes from two isolates of Puccinia coronata f. sp. avenae, the causal agent of oat crown rust.</title>
        <authorList>
            <person name="Miller M.E."/>
            <person name="Zhang Y."/>
            <person name="Omidvar V."/>
            <person name="Sperschneider J."/>
            <person name="Schwessinger B."/>
            <person name="Raley C."/>
            <person name="Palmer J.M."/>
            <person name="Garnica D."/>
            <person name="Upadhyaya N."/>
            <person name="Rathjen J."/>
            <person name="Taylor J.M."/>
            <person name="Park R.F."/>
            <person name="Dodds P.N."/>
            <person name="Hirsch C.D."/>
            <person name="Kianian S.F."/>
            <person name="Figueroa M."/>
        </authorList>
    </citation>
    <scope>NUCLEOTIDE SEQUENCE [LARGE SCALE GENOMIC DNA]</scope>
    <source>
        <strain evidence="1">12NC29</strain>
    </source>
</reference>
<sequence length="73" mass="7828">MHLGSQHCTAHLGSFRQTKKYKSLDSLAVDSIALASGRTSPVSLTLEAQARPVIKRPLIEAVGFPRIISTPGD</sequence>
<dbReference type="EMBL" id="PGCJ01000005">
    <property type="protein sequence ID" value="PLW58143.1"/>
    <property type="molecule type" value="Genomic_DNA"/>
</dbReference>
<keyword evidence="2" id="KW-1185">Reference proteome</keyword>
<gene>
    <name evidence="1" type="ORF">PCANC_04168</name>
</gene>
<organism evidence="1 2">
    <name type="scientific">Puccinia coronata f. sp. avenae</name>
    <dbReference type="NCBI Taxonomy" id="200324"/>
    <lineage>
        <taxon>Eukaryota</taxon>
        <taxon>Fungi</taxon>
        <taxon>Dikarya</taxon>
        <taxon>Basidiomycota</taxon>
        <taxon>Pucciniomycotina</taxon>
        <taxon>Pucciniomycetes</taxon>
        <taxon>Pucciniales</taxon>
        <taxon>Pucciniaceae</taxon>
        <taxon>Puccinia</taxon>
    </lineage>
</organism>
<evidence type="ECO:0000313" key="2">
    <source>
        <dbReference type="Proteomes" id="UP000235388"/>
    </source>
</evidence>
<name>A0A2N5W7D3_9BASI</name>
<proteinExistence type="predicted"/>
<dbReference type="AlphaFoldDB" id="A0A2N5W7D3"/>
<comment type="caution">
    <text evidence="1">The sequence shown here is derived from an EMBL/GenBank/DDBJ whole genome shotgun (WGS) entry which is preliminary data.</text>
</comment>
<dbReference type="Proteomes" id="UP000235388">
    <property type="component" value="Unassembled WGS sequence"/>
</dbReference>